<dbReference type="Pfam" id="PF12073">
    <property type="entry name" value="DUF3553"/>
    <property type="match status" value="1"/>
</dbReference>
<dbReference type="InterPro" id="IPR011545">
    <property type="entry name" value="DEAD/DEAH_box_helicase_dom"/>
</dbReference>
<dbReference type="PROSITE" id="PS51192">
    <property type="entry name" value="HELICASE_ATP_BIND_1"/>
    <property type="match status" value="1"/>
</dbReference>
<dbReference type="Proteomes" id="UP000649955">
    <property type="component" value="Unassembled WGS sequence"/>
</dbReference>
<dbReference type="InterPro" id="IPR001650">
    <property type="entry name" value="Helicase_C-like"/>
</dbReference>
<evidence type="ECO:0000256" key="6">
    <source>
        <dbReference type="ARBA" id="ARBA00022840"/>
    </source>
</evidence>
<dbReference type="InterPro" id="IPR014001">
    <property type="entry name" value="Helicase_ATP-bd"/>
</dbReference>
<dbReference type="Gene3D" id="3.40.50.300">
    <property type="entry name" value="P-loop containing nucleotide triphosphate hydrolases"/>
    <property type="match status" value="2"/>
</dbReference>
<dbReference type="Pfam" id="PF16124">
    <property type="entry name" value="RecQ_Zn_bind"/>
    <property type="match status" value="1"/>
</dbReference>
<feature type="domain" description="Helicase ATP-binding" evidence="13">
    <location>
        <begin position="58"/>
        <end position="227"/>
    </location>
</feature>
<dbReference type="InterPro" id="IPR004589">
    <property type="entry name" value="DNA_helicase_ATP-dep_RecQ"/>
</dbReference>
<dbReference type="PROSITE" id="PS00690">
    <property type="entry name" value="DEAH_ATP_HELICASE"/>
    <property type="match status" value="1"/>
</dbReference>
<dbReference type="PROSITE" id="PS51194">
    <property type="entry name" value="HELICASE_CTER"/>
    <property type="match status" value="1"/>
</dbReference>
<evidence type="ECO:0000256" key="1">
    <source>
        <dbReference type="ARBA" id="ARBA00005446"/>
    </source>
</evidence>
<dbReference type="EMBL" id="BNAW01000089">
    <property type="protein sequence ID" value="GHG50771.1"/>
    <property type="molecule type" value="Genomic_DNA"/>
</dbReference>
<evidence type="ECO:0000256" key="4">
    <source>
        <dbReference type="ARBA" id="ARBA00022801"/>
    </source>
</evidence>
<protein>
    <recommendedName>
        <fullName evidence="11">ATP-dependent DNA helicase RecQ</fullName>
        <ecNumber evidence="10">5.6.2.4</ecNumber>
    </recommendedName>
    <alternativeName>
        <fullName evidence="12">DNA 3'-5' helicase RecQ</fullName>
    </alternativeName>
</protein>
<keyword evidence="3" id="KW-0547">Nucleotide-binding</keyword>
<dbReference type="Pfam" id="PF00270">
    <property type="entry name" value="DEAD"/>
    <property type="match status" value="1"/>
</dbReference>
<name>A0ABQ3KS39_9PSEU</name>
<dbReference type="SUPFAM" id="SSF52540">
    <property type="entry name" value="P-loop containing nucleoside triphosphate hydrolases"/>
    <property type="match status" value="1"/>
</dbReference>
<dbReference type="SMART" id="SM00490">
    <property type="entry name" value="HELICc"/>
    <property type="match status" value="1"/>
</dbReference>
<dbReference type="GO" id="GO:0004386">
    <property type="term" value="F:helicase activity"/>
    <property type="evidence" value="ECO:0007669"/>
    <property type="project" value="UniProtKB-KW"/>
</dbReference>
<evidence type="ECO:0000313" key="15">
    <source>
        <dbReference type="EMBL" id="GHG50771.1"/>
    </source>
</evidence>
<evidence type="ECO:0000256" key="11">
    <source>
        <dbReference type="ARBA" id="ARBA00044535"/>
    </source>
</evidence>
<evidence type="ECO:0000313" key="16">
    <source>
        <dbReference type="Proteomes" id="UP000649955"/>
    </source>
</evidence>
<proteinExistence type="inferred from homology"/>
<dbReference type="InterPro" id="IPR036388">
    <property type="entry name" value="WH-like_DNA-bd_sf"/>
</dbReference>
<dbReference type="SMART" id="SM00487">
    <property type="entry name" value="DEXDc"/>
    <property type="match status" value="1"/>
</dbReference>
<dbReference type="NCBIfam" id="TIGR00614">
    <property type="entry name" value="recQ_fam"/>
    <property type="match status" value="1"/>
</dbReference>
<dbReference type="PANTHER" id="PTHR13710:SF105">
    <property type="entry name" value="ATP-DEPENDENT DNA HELICASE Q1"/>
    <property type="match status" value="1"/>
</dbReference>
<sequence>MRRRPRKSASIAKPYPAVFSPAGRGYLRRMARRRDELQRIAADTFGWSRLTEEQLAAMEQVMAGHDVLAVLPTGAGKSAIYQVPALLLDGPTLVVSPLIALQNDQIEGIEESRAPAAVALNSAQRASERKHAWEALREGSAEYLFLSPEQLASDEVLDAVAELGVSLFVVDEAHCVSAWGHDFRPDYLRLAPVIERLGHPRVIALTATAALPVRTDIVTRLGLRDHREVLASFDRPNLRLGVDPLPNDDDRHQAVITRTRALTADPATRPGLVYVTSRKDAETYAGELAAEGVRVAAYHAGMKAADRERVHEQFLRDELDAVVATSAFGMGIDKADLRFVLHAAAPESLDTYYQQIGRAGRDGEPAEITLYHRPRDLGRQKFLTAAKAPEQALAEVAAVLAGHDAPLTPAELGKEVGVSAAQRTRAVNLLEQTGSVGVTADGRLEYRDSDVDPGQAVEQGVEAAEAHQRLIRSRIDMMRGYAETTGCRRQFLLGYFGEQLEQPCGNCDTCIAGTAEAVSSDGGDFPVNSGVEHAEWGRGIVMSADDDTVTVVFDDHGYKTLSASAVRERSLLTAVSRD</sequence>
<reference evidence="16" key="1">
    <citation type="journal article" date="2019" name="Int. J. Syst. Evol. Microbiol.">
        <title>The Global Catalogue of Microorganisms (GCM) 10K type strain sequencing project: providing services to taxonomists for standard genome sequencing and annotation.</title>
        <authorList>
            <consortium name="The Broad Institute Genomics Platform"/>
            <consortium name="The Broad Institute Genome Sequencing Center for Infectious Disease"/>
            <person name="Wu L."/>
            <person name="Ma J."/>
        </authorList>
    </citation>
    <scope>NUCLEOTIDE SEQUENCE [LARGE SCALE GENOMIC DNA]</scope>
    <source>
        <strain evidence="16">CGMCC 4.7680</strain>
    </source>
</reference>
<comment type="similarity">
    <text evidence="1">Belongs to the helicase family. RecQ subfamily.</text>
</comment>
<evidence type="ECO:0000256" key="10">
    <source>
        <dbReference type="ARBA" id="ARBA00034808"/>
    </source>
</evidence>
<evidence type="ECO:0000256" key="8">
    <source>
        <dbReference type="ARBA" id="ARBA00023235"/>
    </source>
</evidence>
<dbReference type="Gene3D" id="1.10.10.10">
    <property type="entry name" value="Winged helix-like DNA-binding domain superfamily/Winged helix DNA-binding domain"/>
    <property type="match status" value="1"/>
</dbReference>
<dbReference type="PANTHER" id="PTHR13710">
    <property type="entry name" value="DNA HELICASE RECQ FAMILY MEMBER"/>
    <property type="match status" value="1"/>
</dbReference>
<comment type="caution">
    <text evidence="15">The sequence shown here is derived from an EMBL/GenBank/DDBJ whole genome shotgun (WGS) entry which is preliminary data.</text>
</comment>
<evidence type="ECO:0000256" key="5">
    <source>
        <dbReference type="ARBA" id="ARBA00022806"/>
    </source>
</evidence>
<dbReference type="InterPro" id="IPR032284">
    <property type="entry name" value="RecQ_Zn-bd"/>
</dbReference>
<evidence type="ECO:0000256" key="12">
    <source>
        <dbReference type="ARBA" id="ARBA00044550"/>
    </source>
</evidence>
<evidence type="ECO:0000256" key="7">
    <source>
        <dbReference type="ARBA" id="ARBA00023125"/>
    </source>
</evidence>
<dbReference type="EC" id="5.6.2.4" evidence="10"/>
<keyword evidence="6" id="KW-0067">ATP-binding</keyword>
<dbReference type="InterPro" id="IPR002464">
    <property type="entry name" value="DNA/RNA_helicase_DEAH_CS"/>
</dbReference>
<organism evidence="15 16">
    <name type="scientific">Amycolatopsis bullii</name>
    <dbReference type="NCBI Taxonomy" id="941987"/>
    <lineage>
        <taxon>Bacteria</taxon>
        <taxon>Bacillati</taxon>
        <taxon>Actinomycetota</taxon>
        <taxon>Actinomycetes</taxon>
        <taxon>Pseudonocardiales</taxon>
        <taxon>Pseudonocardiaceae</taxon>
        <taxon>Amycolatopsis</taxon>
    </lineage>
</organism>
<accession>A0ABQ3KS39</accession>
<keyword evidence="4" id="KW-0378">Hydrolase</keyword>
<dbReference type="InterPro" id="IPR021938">
    <property type="entry name" value="DUF3553"/>
</dbReference>
<keyword evidence="16" id="KW-1185">Reference proteome</keyword>
<feature type="domain" description="Helicase C-terminal" evidence="14">
    <location>
        <begin position="258"/>
        <end position="413"/>
    </location>
</feature>
<keyword evidence="5 15" id="KW-0347">Helicase</keyword>
<dbReference type="Pfam" id="PF00271">
    <property type="entry name" value="Helicase_C"/>
    <property type="match status" value="1"/>
</dbReference>
<evidence type="ECO:0000259" key="14">
    <source>
        <dbReference type="PROSITE" id="PS51194"/>
    </source>
</evidence>
<evidence type="ECO:0000256" key="3">
    <source>
        <dbReference type="ARBA" id="ARBA00022741"/>
    </source>
</evidence>
<keyword evidence="2" id="KW-0479">Metal-binding</keyword>
<dbReference type="InterPro" id="IPR027417">
    <property type="entry name" value="P-loop_NTPase"/>
</dbReference>
<comment type="catalytic activity">
    <reaction evidence="9">
        <text>Couples ATP hydrolysis with the unwinding of duplex DNA by translocating in the 3'-5' direction.</text>
        <dbReference type="EC" id="5.6.2.4"/>
    </reaction>
</comment>
<evidence type="ECO:0000256" key="2">
    <source>
        <dbReference type="ARBA" id="ARBA00022723"/>
    </source>
</evidence>
<keyword evidence="7" id="KW-0238">DNA-binding</keyword>
<gene>
    <name evidence="15" type="primary">recQ</name>
    <name evidence="15" type="ORF">GCM10017567_86990</name>
</gene>
<evidence type="ECO:0000256" key="9">
    <source>
        <dbReference type="ARBA" id="ARBA00034617"/>
    </source>
</evidence>
<dbReference type="CDD" id="cd17920">
    <property type="entry name" value="DEXHc_RecQ"/>
    <property type="match status" value="1"/>
</dbReference>
<evidence type="ECO:0000259" key="13">
    <source>
        <dbReference type="PROSITE" id="PS51192"/>
    </source>
</evidence>
<keyword evidence="8" id="KW-0413">Isomerase</keyword>